<keyword evidence="2" id="KW-1185">Reference proteome</keyword>
<name>A7I8H2_METB6</name>
<protein>
    <recommendedName>
        <fullName evidence="3">DUF2769 domain-containing protein</fullName>
    </recommendedName>
</protein>
<dbReference type="eggNOG" id="arCOG03896">
    <property type="taxonomic scope" value="Archaea"/>
</dbReference>
<proteinExistence type="predicted"/>
<dbReference type="GeneID" id="5412045"/>
<dbReference type="EMBL" id="CP000780">
    <property type="protein sequence ID" value="ABS56033.1"/>
    <property type="molecule type" value="Genomic_DNA"/>
</dbReference>
<dbReference type="OrthoDB" id="71341at2157"/>
<dbReference type="STRING" id="456442.Mboo_1515"/>
<dbReference type="Proteomes" id="UP000002408">
    <property type="component" value="Chromosome"/>
</dbReference>
<evidence type="ECO:0000313" key="2">
    <source>
        <dbReference type="Proteomes" id="UP000002408"/>
    </source>
</evidence>
<gene>
    <name evidence="1" type="ordered locus">Mboo_1515</name>
</gene>
<dbReference type="RefSeq" id="WP_012107073.1">
    <property type="nucleotide sequence ID" value="NC_009712.1"/>
</dbReference>
<dbReference type="AlphaFoldDB" id="A7I8H2"/>
<dbReference type="InterPro" id="IPR020075">
    <property type="entry name" value="Uncharacterised_AF2234"/>
</dbReference>
<evidence type="ECO:0008006" key="3">
    <source>
        <dbReference type="Google" id="ProtNLM"/>
    </source>
</evidence>
<evidence type="ECO:0000313" key="1">
    <source>
        <dbReference type="EMBL" id="ABS56033.1"/>
    </source>
</evidence>
<reference evidence="2" key="1">
    <citation type="journal article" date="2015" name="Microbiology">
        <title>Genome of Methanoregula boonei 6A8 reveals adaptations to oligotrophic peatland environments.</title>
        <authorList>
            <person name="Braeuer S."/>
            <person name="Cadillo-Quiroz H."/>
            <person name="Kyrpides N."/>
            <person name="Woyke T."/>
            <person name="Goodwin L."/>
            <person name="Detter C."/>
            <person name="Podell S."/>
            <person name="Yavitt J.B."/>
            <person name="Zinder S.H."/>
        </authorList>
    </citation>
    <scope>NUCLEOTIDE SEQUENCE [LARGE SCALE GENOMIC DNA]</scope>
    <source>
        <strain evidence="2">DSM 21154 / JCM 14090 / 6A8</strain>
    </source>
</reference>
<sequence>MAKVDVSIANLDVCGRFCGSCPTFAANCLKTGKPPLLFCGQGGSSVTHEIKKEGCNCPKCGVHTRYKLTGDYYCMKEHSSA</sequence>
<organism evidence="1 2">
    <name type="scientific">Methanoregula boonei (strain DSM 21154 / JCM 14090 / 6A8)</name>
    <dbReference type="NCBI Taxonomy" id="456442"/>
    <lineage>
        <taxon>Archaea</taxon>
        <taxon>Methanobacteriati</taxon>
        <taxon>Methanobacteriota</taxon>
        <taxon>Stenosarchaea group</taxon>
        <taxon>Methanomicrobia</taxon>
        <taxon>Methanomicrobiales</taxon>
        <taxon>Methanoregulaceae</taxon>
        <taxon>Methanoregula</taxon>
    </lineage>
</organism>
<dbReference type="KEGG" id="mbn:Mboo_1515"/>
<dbReference type="Pfam" id="PF10967">
    <property type="entry name" value="DUF2769"/>
    <property type="match status" value="1"/>
</dbReference>
<dbReference type="HOGENOM" id="CLU_185773_0_0_2"/>
<accession>A7I8H2</accession>